<gene>
    <name evidence="3" type="ORF">E3O11_16690</name>
    <name evidence="2" type="ORF">SAMN05216274_1308</name>
</gene>
<dbReference type="Proteomes" id="UP000297963">
    <property type="component" value="Unassembled WGS sequence"/>
</dbReference>
<proteinExistence type="predicted"/>
<dbReference type="AlphaFoldDB" id="A0A1I3END0"/>
<name>A0A1I3END0_9MICO</name>
<dbReference type="RefSeq" id="WP_092453212.1">
    <property type="nucleotide sequence ID" value="NZ_BKAC01000036.1"/>
</dbReference>
<dbReference type="Gene3D" id="3.10.290.30">
    <property type="entry name" value="MM3350-like"/>
    <property type="match status" value="1"/>
</dbReference>
<reference evidence="3 5" key="2">
    <citation type="submission" date="2019-03" db="EMBL/GenBank/DDBJ databases">
        <title>Genomics of glacier-inhabiting Cryobacterium strains.</title>
        <authorList>
            <person name="Liu Q."/>
            <person name="Xin Y.-H."/>
        </authorList>
    </citation>
    <scope>NUCLEOTIDE SEQUENCE [LARGE SCALE GENOMIC DNA]</scope>
    <source>
        <strain evidence="3 5">Hh34</strain>
    </source>
</reference>
<feature type="domain" description="Plasmid pRiA4b Orf3-like" evidence="1">
    <location>
        <begin position="61"/>
        <end position="224"/>
    </location>
</feature>
<dbReference type="InterPro" id="IPR024047">
    <property type="entry name" value="MM3350-like_sf"/>
</dbReference>
<dbReference type="InterPro" id="IPR012912">
    <property type="entry name" value="Plasmid_pRiA4b_Orf3-like"/>
</dbReference>
<evidence type="ECO:0000259" key="1">
    <source>
        <dbReference type="Pfam" id="PF07929"/>
    </source>
</evidence>
<sequence length="510" mass="56133">MTTPPNHDESSENVTDFADFKARFDAFTAGSGSPDDSALAFVDAPLKPLPLLTPPDTPVLFRLRVDLADSHPPIWRRLTLPSNLTLDVLHDVLQTAFGWTNSHLHRFALATDRHSHETQGILTPYDVEEGDEGVLESELRLDQLLAKKNDWLRYTYDFGDDWDHTIKLEDVLPQQAVTDAAVRCVDGRRRGPVEDVGGIYGWEHLLAVAAGTTPPDYPEQREIAFEMGLHRFVDEIDLAEINRGLERLAGSDAALGWLRRHTSSGGTPSKLDILFAGVSPDAQRHLAGYLASADVVEPTPIDEAEAATATAVIRTFLGNVGGGIRLTSAGYLPPARVRALMEELDTEKIWRGEANRELQTYPLLFLRETAAQLGLVRKFRGDLLLTMRGAQLRDAPVELWHYLAARLPLERSDDGRDSALLLLMLVAAGEARSWDRLRESLDLLTSMVGWTFGGRGRYGNDSALSDASDTRRVLGWAGTGSLLPPSGSVSHGLETDAARQLARAALTRWT</sequence>
<organism evidence="3 5">
    <name type="scientific">Cryobacterium levicorallinum</name>
    <dbReference type="NCBI Taxonomy" id="995038"/>
    <lineage>
        <taxon>Bacteria</taxon>
        <taxon>Bacillati</taxon>
        <taxon>Actinomycetota</taxon>
        <taxon>Actinomycetes</taxon>
        <taxon>Micrococcales</taxon>
        <taxon>Microbacteriaceae</taxon>
        <taxon>Cryobacterium</taxon>
    </lineage>
</organism>
<accession>A0A1I3END0</accession>
<dbReference type="SUPFAM" id="SSF159941">
    <property type="entry name" value="MM3350-like"/>
    <property type="match status" value="1"/>
</dbReference>
<keyword evidence="4" id="KW-1185">Reference proteome</keyword>
<comment type="caution">
    <text evidence="3">The sequence shown here is derived from an EMBL/GenBank/DDBJ whole genome shotgun (WGS) entry which is preliminary data.</text>
</comment>
<protein>
    <submittedName>
        <fullName evidence="2">PRiA4b ORF-3-like protein</fullName>
    </submittedName>
    <submittedName>
        <fullName evidence="3">Plasmid pRiA4b ORF-3 family protein</fullName>
    </submittedName>
</protein>
<dbReference type="PANTHER" id="PTHR41878">
    <property type="entry name" value="LEXA REPRESSOR-RELATED"/>
    <property type="match status" value="1"/>
</dbReference>
<dbReference type="EMBL" id="FOPW01000030">
    <property type="protein sequence ID" value="SFI00516.1"/>
    <property type="molecule type" value="Genomic_DNA"/>
</dbReference>
<dbReference type="STRING" id="995038.SAMN05216274_1308"/>
<dbReference type="Proteomes" id="UP000199681">
    <property type="component" value="Unassembled WGS sequence"/>
</dbReference>
<evidence type="ECO:0000313" key="5">
    <source>
        <dbReference type="Proteomes" id="UP000297963"/>
    </source>
</evidence>
<reference evidence="2 4" key="1">
    <citation type="submission" date="2016-10" db="EMBL/GenBank/DDBJ databases">
        <authorList>
            <person name="Varghese N."/>
            <person name="Submissions S."/>
        </authorList>
    </citation>
    <scope>NUCLEOTIDE SEQUENCE [LARGE SCALE GENOMIC DNA]</scope>
    <source>
        <strain evidence="2 4">GMCC 1.11211</strain>
    </source>
</reference>
<dbReference type="Pfam" id="PF07929">
    <property type="entry name" value="PRiA4_ORF3"/>
    <property type="match status" value="1"/>
</dbReference>
<dbReference type="EMBL" id="SOFE01000032">
    <property type="protein sequence ID" value="TFB81359.1"/>
    <property type="molecule type" value="Genomic_DNA"/>
</dbReference>
<evidence type="ECO:0000313" key="3">
    <source>
        <dbReference type="EMBL" id="TFB81359.1"/>
    </source>
</evidence>
<evidence type="ECO:0000313" key="2">
    <source>
        <dbReference type="EMBL" id="SFI00516.1"/>
    </source>
</evidence>
<dbReference type="PANTHER" id="PTHR41878:SF1">
    <property type="entry name" value="TNPR PROTEIN"/>
    <property type="match status" value="1"/>
</dbReference>
<evidence type="ECO:0000313" key="4">
    <source>
        <dbReference type="Proteomes" id="UP000199681"/>
    </source>
</evidence>